<keyword evidence="2" id="KW-1185">Reference proteome</keyword>
<dbReference type="EMBL" id="CM042040">
    <property type="protein sequence ID" value="KAI3717470.1"/>
    <property type="molecule type" value="Genomic_DNA"/>
</dbReference>
<protein>
    <submittedName>
        <fullName evidence="1">Uncharacterized protein</fullName>
    </submittedName>
</protein>
<proteinExistence type="predicted"/>
<comment type="caution">
    <text evidence="1">The sequence shown here is derived from an EMBL/GenBank/DDBJ whole genome shotgun (WGS) entry which is preliminary data.</text>
</comment>
<dbReference type="Proteomes" id="UP001056120">
    <property type="component" value="Linkage Group LG23"/>
</dbReference>
<accession>A0ACB9B5J2</accession>
<name>A0ACB9B5J2_9ASTR</name>
<evidence type="ECO:0000313" key="1">
    <source>
        <dbReference type="EMBL" id="KAI3717470.1"/>
    </source>
</evidence>
<reference evidence="1 2" key="2">
    <citation type="journal article" date="2022" name="Mol. Ecol. Resour.">
        <title>The genomes of chicory, endive, great burdock and yacon provide insights into Asteraceae paleo-polyploidization history and plant inulin production.</title>
        <authorList>
            <person name="Fan W."/>
            <person name="Wang S."/>
            <person name="Wang H."/>
            <person name="Wang A."/>
            <person name="Jiang F."/>
            <person name="Liu H."/>
            <person name="Zhao H."/>
            <person name="Xu D."/>
            <person name="Zhang Y."/>
        </authorList>
    </citation>
    <scope>NUCLEOTIDE SEQUENCE [LARGE SCALE GENOMIC DNA]</scope>
    <source>
        <strain evidence="2">cv. Yunnan</strain>
        <tissue evidence="1">Leaves</tissue>
    </source>
</reference>
<sequence length="117" mass="12120">MYVWRTVKVSMTAGVAALWSTEVVVSGATSSAGMVVTCVMGADVKRNGKPVELGVRQRARGGAVGRRQDSEGRPDRSDVGDGCESRRGGTIAACGGGGHSVGCIGFADEEEDGDAWW</sequence>
<reference evidence="2" key="1">
    <citation type="journal article" date="2022" name="Mol. Ecol. Resour.">
        <title>The genomes of chicory, endive, great burdock and yacon provide insights into Asteraceae palaeo-polyploidization history and plant inulin production.</title>
        <authorList>
            <person name="Fan W."/>
            <person name="Wang S."/>
            <person name="Wang H."/>
            <person name="Wang A."/>
            <person name="Jiang F."/>
            <person name="Liu H."/>
            <person name="Zhao H."/>
            <person name="Xu D."/>
            <person name="Zhang Y."/>
        </authorList>
    </citation>
    <scope>NUCLEOTIDE SEQUENCE [LARGE SCALE GENOMIC DNA]</scope>
    <source>
        <strain evidence="2">cv. Yunnan</strain>
    </source>
</reference>
<evidence type="ECO:0000313" key="2">
    <source>
        <dbReference type="Proteomes" id="UP001056120"/>
    </source>
</evidence>
<gene>
    <name evidence="1" type="ORF">L1987_69109</name>
</gene>
<organism evidence="1 2">
    <name type="scientific">Smallanthus sonchifolius</name>
    <dbReference type="NCBI Taxonomy" id="185202"/>
    <lineage>
        <taxon>Eukaryota</taxon>
        <taxon>Viridiplantae</taxon>
        <taxon>Streptophyta</taxon>
        <taxon>Embryophyta</taxon>
        <taxon>Tracheophyta</taxon>
        <taxon>Spermatophyta</taxon>
        <taxon>Magnoliopsida</taxon>
        <taxon>eudicotyledons</taxon>
        <taxon>Gunneridae</taxon>
        <taxon>Pentapetalae</taxon>
        <taxon>asterids</taxon>
        <taxon>campanulids</taxon>
        <taxon>Asterales</taxon>
        <taxon>Asteraceae</taxon>
        <taxon>Asteroideae</taxon>
        <taxon>Heliantheae alliance</taxon>
        <taxon>Millerieae</taxon>
        <taxon>Smallanthus</taxon>
    </lineage>
</organism>